<dbReference type="EC" id="2.7.7.7" evidence="13"/>
<dbReference type="Pfam" id="PF11490">
    <property type="entry name" value="DNA_pol3_a_NII"/>
    <property type="match status" value="1"/>
</dbReference>
<dbReference type="Pfam" id="PF00929">
    <property type="entry name" value="RNase_T"/>
    <property type="match status" value="1"/>
</dbReference>
<keyword evidence="14" id="KW-0175">Coiled coil</keyword>
<evidence type="ECO:0000256" key="6">
    <source>
        <dbReference type="ARBA" id="ARBA00022705"/>
    </source>
</evidence>
<accession>A0A1M5NX54</accession>
<dbReference type="CDD" id="cd07435">
    <property type="entry name" value="PHP_PolIIIA_POLC"/>
    <property type="match status" value="1"/>
</dbReference>
<comment type="function">
    <text evidence="1 13">Required for replicative DNA synthesis. This DNA polymerase also exhibits 3' to 5' exonuclease activity.</text>
</comment>
<dbReference type="InterPro" id="IPR012337">
    <property type="entry name" value="RNaseH-like_sf"/>
</dbReference>
<dbReference type="InterPro" id="IPR024754">
    <property type="entry name" value="DNA_PolC-like_N_II"/>
</dbReference>
<keyword evidence="9 13" id="KW-0269">Exonuclease</keyword>
<dbReference type="InterPro" id="IPR006054">
    <property type="entry name" value="DnaQ"/>
</dbReference>
<dbReference type="Proteomes" id="UP000242520">
    <property type="component" value="Unassembled WGS sequence"/>
</dbReference>
<dbReference type="Pfam" id="PF02811">
    <property type="entry name" value="PHP"/>
    <property type="match status" value="1"/>
</dbReference>
<sequence>MKNIKEYLVRVGLDNIKLDSTLKNVFIKKVLYFKEDKIVYMFLEAKKILKVNVLKKLESEIKSKLNYFNDIRIKVRYIDLDMNNINDVLCSYWNNIFFVIKSLVPSINCICDEIKWKYRDNLFEINISDEILYKRLLLKNASYSIKNIINEELGLDLNVNFILESKKTLNLKEYISKKEEETNEILNKKIISIKEAIEEKNEKEINNKIEKQETDLIYGKDNIDPVEMIKNVTPETGRVSVRGEVFDIETRELKGGRILLIISITDYTSSIKCKLFLRENNRDDVVNNIKKGSYLKIRGNALFDNYSQELIINISDIQRSKKKEKIDNSEEKRVELHLHTQMSAMDAVTSASKLIERAAKWGHKAIAITDHGVVQAFPEAMNAAKKYGIKVIYGVEGYLVNDTNPVIKNPNNLPLSQSFIVFDIETTGFSNKNDRITEIGAVKIKNFEIVDRFSVLVNPQREIPYKVQELTGITNDMVKNEPVIEEIMPKFLEFIGDSVLVAHNADFDMGFIKENCNRLSLEFNNRSIDTIALAKELLPSLKKYKLNIVAKELNIKLENHHRAVDDAEATAHIFIKFLNMLKERGVNNLNEVNELFTKLDYKKIRTNHITILVKNYIGLKNLYKIISESHINYFYKNPRIPKSILSKYREGLLIGSACENGEVYQCVLKNKSEDDIKTVISFYDYLEIMPLDNNKFMIEKGIVKDYEELKEINKKIVELGKKYNKIVVATGDVHFLDPHDEIFRKILKHSQGFDSANEEVPLYFRTTDEMLEEFSYLGDDLAKEVVITNTNKIADDVEVIKPIPDETCPPIIEGSEESLRKMCYEKAHRIYGDPLPDVVRDRLERELNSIINNGYAVMYIISQKLVTKSLADGYLVGSRGSVGSSFAATMSDITEVNPLPAHYRCEKCLYSEFFETGSYTSGADLPDKDCPNCNIPLIKDGHDIPFEVFLGFEGDKEPDIDLNFAGEYQSNAHKYTEVLFGEGYVYRAGTIGTIAEKTAYGFVKKYVEENGITTTSAEINRLSSGCTGVKRTSGQHPGGVMVVPHYKEIYDFTPIQYPANDSSSGVITTHFDYHSISGRILKLDILGHDVPTIIRMLEDITGIDATKIPLDDKKTMSIFTSTEALGVTPEDINCPIGSLGIPEFGTKFVRQMLIDTKPSTFGELVRISGLSHGTDVWLNNAQDLVRDGVVTLKDVISTRDDIMNYLIFKGLKPKLSFQIMERVRKGKGLTPEDEEEMRKNNVPQWYIDSCNKIKYMFPKAHAVAYVMMSFRIAYCKVYYPAAFYATYFTTKAEDFDAELVVKGKDAVIDKIKEIEKLGNGATAKEKNMLTVLEVVVEMFARNIEILRVDLYKSDTKKFKIIDGKLLPPLIALQGVGANAAVNIVNERDKGEFLSIEDLRIRTKISKTVIETLKKHGCLKNMPDTNQLSLL</sequence>
<dbReference type="PANTHER" id="PTHR32294">
    <property type="entry name" value="DNA POLYMERASE III SUBUNIT ALPHA"/>
    <property type="match status" value="1"/>
</dbReference>
<name>A0A1M5NX54_9FIRM</name>
<evidence type="ECO:0000259" key="16">
    <source>
        <dbReference type="SMART" id="SM00481"/>
    </source>
</evidence>
<dbReference type="SMART" id="SM00479">
    <property type="entry name" value="EXOIII"/>
    <property type="match status" value="1"/>
</dbReference>
<dbReference type="OrthoDB" id="9804290at2"/>
<dbReference type="InterPro" id="IPR029460">
    <property type="entry name" value="DNAPol_HHH"/>
</dbReference>
<evidence type="ECO:0000313" key="17">
    <source>
        <dbReference type="EMBL" id="SHG93553.1"/>
    </source>
</evidence>
<dbReference type="InterPro" id="IPR011708">
    <property type="entry name" value="DNA_pol3_alpha_NTPase_dom"/>
</dbReference>
<dbReference type="Gene3D" id="3.30.420.10">
    <property type="entry name" value="Ribonuclease H-like superfamily/Ribonuclease H"/>
    <property type="match status" value="1"/>
</dbReference>
<keyword evidence="18" id="KW-1185">Reference proteome</keyword>
<evidence type="ECO:0000256" key="11">
    <source>
        <dbReference type="ARBA" id="ARBA00025611"/>
    </source>
</evidence>
<dbReference type="Gene3D" id="1.10.150.870">
    <property type="match status" value="1"/>
</dbReference>
<dbReference type="GO" id="GO:0003887">
    <property type="term" value="F:DNA-directed DNA polymerase activity"/>
    <property type="evidence" value="ECO:0007669"/>
    <property type="project" value="UniProtKB-UniRule"/>
</dbReference>
<comment type="similarity">
    <text evidence="13">Belongs to the DNA polymerase type-C family. PolC subfamily.</text>
</comment>
<evidence type="ECO:0000256" key="12">
    <source>
        <dbReference type="ARBA" id="ARBA00049244"/>
    </source>
</evidence>
<dbReference type="Pfam" id="PF17657">
    <property type="entry name" value="DNA_pol3_finger"/>
    <property type="match status" value="1"/>
</dbReference>
<dbReference type="Pfam" id="PF01336">
    <property type="entry name" value="tRNA_anti-codon"/>
    <property type="match status" value="1"/>
</dbReference>
<keyword evidence="5 13" id="KW-0548">Nucleotidyltransferase</keyword>
<evidence type="ECO:0000256" key="7">
    <source>
        <dbReference type="ARBA" id="ARBA00022722"/>
    </source>
</evidence>
<dbReference type="NCBIfam" id="TIGR00573">
    <property type="entry name" value="dnaq"/>
    <property type="match status" value="1"/>
</dbReference>
<dbReference type="EMBL" id="FQXH01000005">
    <property type="protein sequence ID" value="SHG93553.1"/>
    <property type="molecule type" value="Genomic_DNA"/>
</dbReference>
<dbReference type="InterPro" id="IPR013520">
    <property type="entry name" value="Ribonucl_H"/>
</dbReference>
<dbReference type="GO" id="GO:0003677">
    <property type="term" value="F:DNA binding"/>
    <property type="evidence" value="ECO:0007669"/>
    <property type="project" value="UniProtKB-UniRule"/>
</dbReference>
<keyword evidence="8 13" id="KW-0378">Hydrolase</keyword>
<dbReference type="RefSeq" id="WP_072723043.1">
    <property type="nucleotide sequence ID" value="NZ_FQXH01000005.1"/>
</dbReference>
<dbReference type="SUPFAM" id="SSF53098">
    <property type="entry name" value="Ribonuclease H-like"/>
    <property type="match status" value="1"/>
</dbReference>
<dbReference type="InterPro" id="IPR040982">
    <property type="entry name" value="DNA_pol3_finger"/>
</dbReference>
<dbReference type="Pfam" id="PF14579">
    <property type="entry name" value="HHH_6"/>
    <property type="match status" value="1"/>
</dbReference>
<dbReference type="SUPFAM" id="SSF50249">
    <property type="entry name" value="Nucleic acid-binding proteins"/>
    <property type="match status" value="1"/>
</dbReference>
<dbReference type="GO" id="GO:0005737">
    <property type="term" value="C:cytoplasm"/>
    <property type="evidence" value="ECO:0007669"/>
    <property type="project" value="UniProtKB-SubCell"/>
</dbReference>
<dbReference type="Gene3D" id="3.30.1900.20">
    <property type="match status" value="2"/>
</dbReference>
<gene>
    <name evidence="13" type="primary">polC</name>
    <name evidence="17" type="ORF">SAMN02744040_00243</name>
</gene>
<dbReference type="CDD" id="cd04484">
    <property type="entry name" value="polC_OBF"/>
    <property type="match status" value="1"/>
</dbReference>
<keyword evidence="3 13" id="KW-0963">Cytoplasm</keyword>
<dbReference type="InterPro" id="IPR004805">
    <property type="entry name" value="DnaE2/DnaE/PolC"/>
</dbReference>
<dbReference type="InterPro" id="IPR044923">
    <property type="entry name" value="PolC_middle_finger_sf"/>
</dbReference>
<evidence type="ECO:0000256" key="8">
    <source>
        <dbReference type="ARBA" id="ARBA00022801"/>
    </source>
</evidence>
<protein>
    <recommendedName>
        <fullName evidence="13">DNA polymerase III PolC-type</fullName>
        <shortName evidence="13">PolIII</shortName>
        <ecNumber evidence="13">2.7.7.7</ecNumber>
    </recommendedName>
</protein>
<feature type="coiled-coil region" evidence="14">
    <location>
        <begin position="183"/>
        <end position="214"/>
    </location>
</feature>
<dbReference type="InterPro" id="IPR012340">
    <property type="entry name" value="NA-bd_OB-fold"/>
</dbReference>
<dbReference type="SMART" id="SM00481">
    <property type="entry name" value="POLIIIAc"/>
    <property type="match status" value="1"/>
</dbReference>
<evidence type="ECO:0000256" key="14">
    <source>
        <dbReference type="SAM" id="Coils"/>
    </source>
</evidence>
<dbReference type="Gene3D" id="6.10.140.1510">
    <property type="match status" value="1"/>
</dbReference>
<evidence type="ECO:0000256" key="2">
    <source>
        <dbReference type="ARBA" id="ARBA00004496"/>
    </source>
</evidence>
<keyword evidence="6 13" id="KW-0235">DNA replication</keyword>
<feature type="domain" description="Exonuclease" evidence="15">
    <location>
        <begin position="418"/>
        <end position="583"/>
    </location>
</feature>
<dbReference type="GO" id="GO:0008408">
    <property type="term" value="F:3'-5' exonuclease activity"/>
    <property type="evidence" value="ECO:0007669"/>
    <property type="project" value="UniProtKB-UniRule"/>
</dbReference>
<dbReference type="PANTHER" id="PTHR32294:SF5">
    <property type="entry name" value="DNA POLYMERASE III POLC-TYPE"/>
    <property type="match status" value="1"/>
</dbReference>
<dbReference type="InterPro" id="IPR004013">
    <property type="entry name" value="PHP_dom"/>
</dbReference>
<dbReference type="InterPro" id="IPR003141">
    <property type="entry name" value="Pol/His_phosphatase_N"/>
</dbReference>
<dbReference type="Pfam" id="PF14480">
    <property type="entry name" value="DNA_pol3_a_NI"/>
    <property type="match status" value="1"/>
</dbReference>
<dbReference type="GO" id="GO:0006261">
    <property type="term" value="P:DNA-templated DNA replication"/>
    <property type="evidence" value="ECO:0007669"/>
    <property type="project" value="UniProtKB-UniRule"/>
</dbReference>
<comment type="catalytic activity">
    <reaction evidence="12 13">
        <text>DNA(n) + a 2'-deoxyribonucleoside 5'-triphosphate = DNA(n+1) + diphosphate</text>
        <dbReference type="Rhea" id="RHEA:22508"/>
        <dbReference type="Rhea" id="RHEA-COMP:17339"/>
        <dbReference type="Rhea" id="RHEA-COMP:17340"/>
        <dbReference type="ChEBI" id="CHEBI:33019"/>
        <dbReference type="ChEBI" id="CHEBI:61560"/>
        <dbReference type="ChEBI" id="CHEBI:173112"/>
        <dbReference type="EC" id="2.7.7.7"/>
    </reaction>
</comment>
<evidence type="ECO:0000256" key="5">
    <source>
        <dbReference type="ARBA" id="ARBA00022695"/>
    </source>
</evidence>
<evidence type="ECO:0000259" key="15">
    <source>
        <dbReference type="SMART" id="SM00479"/>
    </source>
</evidence>
<dbReference type="Gene3D" id="3.20.20.140">
    <property type="entry name" value="Metal-dependent hydrolases"/>
    <property type="match status" value="2"/>
</dbReference>
<dbReference type="STRING" id="1123350.SAMN02744040_00243"/>
<dbReference type="InterPro" id="IPR028112">
    <property type="entry name" value="DNA_PolC-type_N_I"/>
</dbReference>
<dbReference type="HAMAP" id="MF_00356">
    <property type="entry name" value="DNApol_PolC"/>
    <property type="match status" value="1"/>
</dbReference>
<dbReference type="Pfam" id="PF07733">
    <property type="entry name" value="DNA_pol3_alpha"/>
    <property type="match status" value="2"/>
</dbReference>
<evidence type="ECO:0000256" key="4">
    <source>
        <dbReference type="ARBA" id="ARBA00022679"/>
    </source>
</evidence>
<evidence type="ECO:0000256" key="3">
    <source>
        <dbReference type="ARBA" id="ARBA00022490"/>
    </source>
</evidence>
<dbReference type="NCBIfam" id="TIGR01405">
    <property type="entry name" value="polC_Gram_pos"/>
    <property type="match status" value="1"/>
</dbReference>
<reference evidence="18" key="1">
    <citation type="submission" date="2016-11" db="EMBL/GenBank/DDBJ databases">
        <authorList>
            <person name="Varghese N."/>
            <person name="Submissions S."/>
        </authorList>
    </citation>
    <scope>NUCLEOTIDE SEQUENCE [LARGE SCALE GENOMIC DNA]</scope>
    <source>
        <strain evidence="18">DSM 15285</strain>
    </source>
</reference>
<comment type="subcellular location">
    <subcellularLocation>
        <location evidence="2 13">Cytoplasm</location>
    </subcellularLocation>
</comment>
<keyword evidence="7 13" id="KW-0540">Nuclease</keyword>
<dbReference type="InterPro" id="IPR004365">
    <property type="entry name" value="NA-bd_OB_tRNA"/>
</dbReference>
<dbReference type="InterPro" id="IPR036397">
    <property type="entry name" value="RNaseH_sf"/>
</dbReference>
<dbReference type="NCBIfam" id="NF001688">
    <property type="entry name" value="PRK00448.1"/>
    <property type="match status" value="1"/>
</dbReference>
<evidence type="ECO:0000256" key="9">
    <source>
        <dbReference type="ARBA" id="ARBA00022839"/>
    </source>
</evidence>
<evidence type="ECO:0000313" key="18">
    <source>
        <dbReference type="Proteomes" id="UP000242520"/>
    </source>
</evidence>
<dbReference type="CDD" id="cd06127">
    <property type="entry name" value="DEDDh"/>
    <property type="match status" value="1"/>
</dbReference>
<dbReference type="InterPro" id="IPR006308">
    <property type="entry name" value="Pol_III_a_PolC-type_gram_pos"/>
</dbReference>
<evidence type="ECO:0000256" key="13">
    <source>
        <dbReference type="HAMAP-Rule" id="MF_00356"/>
    </source>
</evidence>
<organism evidence="17 18">
    <name type="scientific">Tepidibacter thalassicus DSM 15285</name>
    <dbReference type="NCBI Taxonomy" id="1123350"/>
    <lineage>
        <taxon>Bacteria</taxon>
        <taxon>Bacillati</taxon>
        <taxon>Bacillota</taxon>
        <taxon>Clostridia</taxon>
        <taxon>Peptostreptococcales</taxon>
        <taxon>Peptostreptococcaceae</taxon>
        <taxon>Tepidibacter</taxon>
    </lineage>
</organism>
<dbReference type="Gene3D" id="2.40.50.140">
    <property type="entry name" value="Nucleic acid-binding proteins"/>
    <property type="match status" value="1"/>
</dbReference>
<evidence type="ECO:0000256" key="1">
    <source>
        <dbReference type="ARBA" id="ARBA00003452"/>
    </source>
</evidence>
<comment type="function">
    <text evidence="11">DNA polymerase III is a complex, multichain enzyme responsible for most of the replicative synthesis in bacteria. This DNA polymerase also exhibits 3' to 5' exonuclease activity. The alpha chain is the DNA polymerase.</text>
</comment>
<feature type="domain" description="Polymerase/histidinol phosphatase N-terminal" evidence="16">
    <location>
        <begin position="334"/>
        <end position="401"/>
    </location>
</feature>
<keyword evidence="10 13" id="KW-0239">DNA-directed DNA polymerase</keyword>
<dbReference type="FunFam" id="3.30.420.10:FF:000045">
    <property type="entry name" value="3'-5' exonuclease DinG"/>
    <property type="match status" value="1"/>
</dbReference>
<dbReference type="Gene3D" id="1.10.150.700">
    <property type="entry name" value="PolC, middle finger domain"/>
    <property type="match status" value="1"/>
</dbReference>
<evidence type="ECO:0000256" key="10">
    <source>
        <dbReference type="ARBA" id="ARBA00022932"/>
    </source>
</evidence>
<proteinExistence type="inferred from homology"/>
<keyword evidence="4 13" id="KW-0808">Transferase</keyword>